<organism evidence="1 2">
    <name type="scientific">Beta vulgaris subsp. vulgaris</name>
    <name type="common">Beet</name>
    <dbReference type="NCBI Taxonomy" id="3555"/>
    <lineage>
        <taxon>Eukaryota</taxon>
        <taxon>Viridiplantae</taxon>
        <taxon>Streptophyta</taxon>
        <taxon>Embryophyta</taxon>
        <taxon>Tracheophyta</taxon>
        <taxon>Spermatophyta</taxon>
        <taxon>Magnoliopsida</taxon>
        <taxon>eudicotyledons</taxon>
        <taxon>Gunneridae</taxon>
        <taxon>Pentapetalae</taxon>
        <taxon>Caryophyllales</taxon>
        <taxon>Chenopodiaceae</taxon>
        <taxon>Betoideae</taxon>
        <taxon>Beta</taxon>
    </lineage>
</organism>
<name>A0A0J8BWN2_BETVV</name>
<gene>
    <name evidence="1" type="ORF">BVRB_7g168040</name>
</gene>
<evidence type="ECO:0000313" key="1">
    <source>
        <dbReference type="EMBL" id="KMT05557.1"/>
    </source>
</evidence>
<proteinExistence type="predicted"/>
<accession>A0A0J8BWN2</accession>
<dbReference type="OrthoDB" id="904575at2759"/>
<reference evidence="1 2" key="1">
    <citation type="journal article" date="2014" name="Nature">
        <title>The genome of the recently domesticated crop plant sugar beet (Beta vulgaris).</title>
        <authorList>
            <person name="Dohm J.C."/>
            <person name="Minoche A.E."/>
            <person name="Holtgrawe D."/>
            <person name="Capella-Gutierrez S."/>
            <person name="Zakrzewski F."/>
            <person name="Tafer H."/>
            <person name="Rupp O."/>
            <person name="Sorensen T.R."/>
            <person name="Stracke R."/>
            <person name="Reinhardt R."/>
            <person name="Goesmann A."/>
            <person name="Kraft T."/>
            <person name="Schulz B."/>
            <person name="Stadler P.F."/>
            <person name="Schmidt T."/>
            <person name="Gabaldon T."/>
            <person name="Lehrach H."/>
            <person name="Weisshaar B."/>
            <person name="Himmelbauer H."/>
        </authorList>
    </citation>
    <scope>NUCLEOTIDE SEQUENCE [LARGE SCALE GENOMIC DNA]</scope>
    <source>
        <tissue evidence="1">Taproot</tissue>
    </source>
</reference>
<sequence length="149" mass="16117">MVAALVTLVFSLISTVSNIITKVIFSTTAYFLVLIIQGLKVPGEATKGILEQAAETFRSVLEFVFGLIIELISTIISKVFDAIKDGIIESITSGSSAVGDIIEQTKTSFEGLLNDVPEITLGFSEMIFTLISDLWNNCMEALGYVQENA</sequence>
<keyword evidence="2" id="KW-1185">Reference proteome</keyword>
<dbReference type="EMBL" id="KQ090153">
    <property type="protein sequence ID" value="KMT05557.1"/>
    <property type="molecule type" value="Genomic_DNA"/>
</dbReference>
<dbReference type="AlphaFoldDB" id="A0A0J8BWN2"/>
<evidence type="ECO:0000313" key="2">
    <source>
        <dbReference type="Proteomes" id="UP000035740"/>
    </source>
</evidence>
<protein>
    <submittedName>
        <fullName evidence="1">Uncharacterized protein</fullName>
    </submittedName>
</protein>
<dbReference type="OMA" id="YLLEMIM"/>
<dbReference type="Gramene" id="KMT05557">
    <property type="protein sequence ID" value="KMT05557"/>
    <property type="gene ID" value="BVRB_7g168040"/>
</dbReference>
<dbReference type="Proteomes" id="UP000035740">
    <property type="component" value="Chromosome 7"/>
</dbReference>